<dbReference type="PROSITE" id="PS50103">
    <property type="entry name" value="ZF_C3H1"/>
    <property type="match status" value="2"/>
</dbReference>
<feature type="zinc finger region" description="C3H1-type" evidence="4">
    <location>
        <begin position="29"/>
        <end position="55"/>
    </location>
</feature>
<dbReference type="PROSITE" id="PS00678">
    <property type="entry name" value="WD_REPEATS_1"/>
    <property type="match status" value="1"/>
</dbReference>
<organism evidence="6 7">
    <name type="scientific">Kalanchoe fedtschenkoi</name>
    <name type="common">Lavender scallops</name>
    <name type="synonym">South American air plant</name>
    <dbReference type="NCBI Taxonomy" id="63787"/>
    <lineage>
        <taxon>Eukaryota</taxon>
        <taxon>Viridiplantae</taxon>
        <taxon>Streptophyta</taxon>
        <taxon>Embryophyta</taxon>
        <taxon>Tracheophyta</taxon>
        <taxon>Spermatophyta</taxon>
        <taxon>Magnoliopsida</taxon>
        <taxon>eudicotyledons</taxon>
        <taxon>Gunneridae</taxon>
        <taxon>Pentapetalae</taxon>
        <taxon>Saxifragales</taxon>
        <taxon>Crassulaceae</taxon>
        <taxon>Kalanchoe</taxon>
    </lineage>
</organism>
<dbReference type="InterPro" id="IPR015943">
    <property type="entry name" value="WD40/YVTN_repeat-like_dom_sf"/>
</dbReference>
<keyword evidence="7" id="KW-1185">Reference proteome</keyword>
<evidence type="ECO:0000256" key="1">
    <source>
        <dbReference type="ARBA" id="ARBA00022574"/>
    </source>
</evidence>
<keyword evidence="4" id="KW-0862">Zinc</keyword>
<proteinExistence type="predicted"/>
<dbReference type="OMA" id="GQLTVWK"/>
<sequence length="497" mass="54378">MKIRHGGRVSEAGRPYFVSFNGDLPKKTAWKGVMCKYWLAGCCKNESCKFRHGDLPPGCRDYLKVKHKSAPKKWCRDMNAPQKKIATARVTGPSKPKATTPLKPKPTVPVKQRIIALLKQEVVAATNAQKKNLSAALGNKEAVSPNTQVEIYLEKVDNKKTTCPNILGEIAPQNVDRVCRQWILGNCEDAAKCIFLHSWFSGDGFTRMALLEGHEKAVTGIALPSGSEKLYTGSSDGTLRCWNRHTGQCTDVANLGAEIGSLFSEGPWLIVGIPNFIHAKNIETSNEYILQGPVGQVLSVIIVNDVIFAGAQDGLVLAWKTSSELSLFQPSATLLGHNKAVVSLAVIGNQLFTGSLDHTIKVWDFKTLQCLQTLCGHTDAVMSLLCFDRFLISCSLDQTIKIWAVNGDGKFEVTYTHKEDHGILALAGMNDSESKPILLCSCTDNSVQIYELPSFCDRGRLFAREEVRTIHTGPSGLIFTGEGSGCVAVWRLKSGQK</sequence>
<feature type="domain" description="C3H1-type" evidence="5">
    <location>
        <begin position="173"/>
        <end position="200"/>
    </location>
</feature>
<dbReference type="SUPFAM" id="SSF50978">
    <property type="entry name" value="WD40 repeat-like"/>
    <property type="match status" value="1"/>
</dbReference>
<protein>
    <recommendedName>
        <fullName evidence="5">C3H1-type domain-containing protein</fullName>
    </recommendedName>
</protein>
<evidence type="ECO:0000313" key="6">
    <source>
        <dbReference type="EnsemblPlants" id="Kaladp0003s0075.1.v1.1"/>
    </source>
</evidence>
<dbReference type="Gramene" id="Kaladp0003s0075.2.v1.1">
    <property type="protein sequence ID" value="Kaladp0003s0075.2.v1.1"/>
    <property type="gene ID" value="Kaladp0003s0075.v1.1"/>
</dbReference>
<evidence type="ECO:0000256" key="4">
    <source>
        <dbReference type="PROSITE-ProRule" id="PRU00723"/>
    </source>
</evidence>
<dbReference type="Pfam" id="PF00400">
    <property type="entry name" value="WD40"/>
    <property type="match status" value="3"/>
</dbReference>
<evidence type="ECO:0000256" key="2">
    <source>
        <dbReference type="ARBA" id="ARBA00022737"/>
    </source>
</evidence>
<dbReference type="Gene3D" id="2.130.10.10">
    <property type="entry name" value="YVTN repeat-like/Quinoprotein amine dehydrogenase"/>
    <property type="match status" value="2"/>
</dbReference>
<dbReference type="Proteomes" id="UP000594263">
    <property type="component" value="Unplaced"/>
</dbReference>
<dbReference type="PRINTS" id="PR00320">
    <property type="entry name" value="GPROTEINBRPT"/>
</dbReference>
<dbReference type="InterPro" id="IPR019775">
    <property type="entry name" value="WD40_repeat_CS"/>
</dbReference>
<feature type="domain" description="C3H1-type" evidence="5">
    <location>
        <begin position="29"/>
        <end position="55"/>
    </location>
</feature>
<dbReference type="PROSITE" id="PS50082">
    <property type="entry name" value="WD_REPEATS_2"/>
    <property type="match status" value="2"/>
</dbReference>
<feature type="zinc finger region" description="C3H1-type" evidence="4">
    <location>
        <begin position="173"/>
        <end position="200"/>
    </location>
</feature>
<dbReference type="SMART" id="SM00356">
    <property type="entry name" value="ZnF_C3H1"/>
    <property type="match status" value="2"/>
</dbReference>
<evidence type="ECO:0000256" key="3">
    <source>
        <dbReference type="PROSITE-ProRule" id="PRU00221"/>
    </source>
</evidence>
<dbReference type="PANTHER" id="PTHR44489:SF14">
    <property type="entry name" value="ZINC FINGER CCCH DOMAIN-CONTAINING PROTEIN 59-RELATED"/>
    <property type="match status" value="1"/>
</dbReference>
<dbReference type="InterPro" id="IPR000571">
    <property type="entry name" value="Znf_CCCH"/>
</dbReference>
<dbReference type="SMART" id="SM00320">
    <property type="entry name" value="WD40"/>
    <property type="match status" value="6"/>
</dbReference>
<dbReference type="PROSITE" id="PS50294">
    <property type="entry name" value="WD_REPEATS_REGION"/>
    <property type="match status" value="2"/>
</dbReference>
<dbReference type="EnsemblPlants" id="Kaladp0003s0075.1.v1.1">
    <property type="protein sequence ID" value="Kaladp0003s0075.1.v1.1"/>
    <property type="gene ID" value="Kaladp0003s0075.v1.1"/>
</dbReference>
<dbReference type="PANTHER" id="PTHR44489">
    <property type="match status" value="1"/>
</dbReference>
<name>A0A7N0SVE5_KALFE</name>
<dbReference type="InterPro" id="IPR044715">
    <property type="entry name" value="WDR86-like"/>
</dbReference>
<keyword evidence="2" id="KW-0677">Repeat</keyword>
<feature type="repeat" description="WD" evidence="3">
    <location>
        <begin position="334"/>
        <end position="373"/>
    </location>
</feature>
<evidence type="ECO:0000313" key="7">
    <source>
        <dbReference type="Proteomes" id="UP000594263"/>
    </source>
</evidence>
<dbReference type="EnsemblPlants" id="Kaladp0003s0075.2.v1.1">
    <property type="protein sequence ID" value="Kaladp0003s0075.2.v1.1"/>
    <property type="gene ID" value="Kaladp0003s0075.v1.1"/>
</dbReference>
<dbReference type="Gramene" id="Kaladp0003s0075.1.v1.1">
    <property type="protein sequence ID" value="Kaladp0003s0075.1.v1.1"/>
    <property type="gene ID" value="Kaladp0003s0075.v1.1"/>
</dbReference>
<accession>A0A7N0SVE5</accession>
<dbReference type="InterPro" id="IPR020472">
    <property type="entry name" value="WD40_PAC1"/>
</dbReference>
<feature type="repeat" description="WD" evidence="3">
    <location>
        <begin position="211"/>
        <end position="252"/>
    </location>
</feature>
<keyword evidence="1 3" id="KW-0853">WD repeat</keyword>
<keyword evidence="4" id="KW-0479">Metal-binding</keyword>
<keyword evidence="4" id="KW-0863">Zinc-finger</keyword>
<reference evidence="6" key="1">
    <citation type="submission" date="2021-01" db="UniProtKB">
        <authorList>
            <consortium name="EnsemblPlants"/>
        </authorList>
    </citation>
    <scope>IDENTIFICATION</scope>
</reference>
<dbReference type="AlphaFoldDB" id="A0A7N0SVE5"/>
<evidence type="ECO:0000259" key="5">
    <source>
        <dbReference type="PROSITE" id="PS50103"/>
    </source>
</evidence>
<dbReference type="GO" id="GO:0008270">
    <property type="term" value="F:zinc ion binding"/>
    <property type="evidence" value="ECO:0007669"/>
    <property type="project" value="UniProtKB-KW"/>
</dbReference>
<dbReference type="InterPro" id="IPR001680">
    <property type="entry name" value="WD40_rpt"/>
</dbReference>
<dbReference type="InterPro" id="IPR036322">
    <property type="entry name" value="WD40_repeat_dom_sf"/>
</dbReference>